<evidence type="ECO:0000313" key="6">
    <source>
        <dbReference type="Proteomes" id="UP000837857"/>
    </source>
</evidence>
<dbReference type="PANTHER" id="PTHR21625:SF0">
    <property type="entry name" value="DYNEIN REGULATORY COMPLEX SUBUNIT 2"/>
    <property type="match status" value="1"/>
</dbReference>
<evidence type="ECO:0000256" key="2">
    <source>
        <dbReference type="ARBA" id="ARBA00022846"/>
    </source>
</evidence>
<evidence type="ECO:0000256" key="4">
    <source>
        <dbReference type="ARBA" id="ARBA00023273"/>
    </source>
</evidence>
<keyword evidence="3" id="KW-0969">Cilium</keyword>
<dbReference type="Proteomes" id="UP000837857">
    <property type="component" value="Chromosome 18"/>
</dbReference>
<dbReference type="PANTHER" id="PTHR21625">
    <property type="entry name" value="NYD-SP28 PROTEIN"/>
    <property type="match status" value="1"/>
</dbReference>
<evidence type="ECO:0000256" key="3">
    <source>
        <dbReference type="ARBA" id="ARBA00023069"/>
    </source>
</evidence>
<organism evidence="5 6">
    <name type="scientific">Iphiclides podalirius</name>
    <name type="common">scarce swallowtail</name>
    <dbReference type="NCBI Taxonomy" id="110791"/>
    <lineage>
        <taxon>Eukaryota</taxon>
        <taxon>Metazoa</taxon>
        <taxon>Ecdysozoa</taxon>
        <taxon>Arthropoda</taxon>
        <taxon>Hexapoda</taxon>
        <taxon>Insecta</taxon>
        <taxon>Pterygota</taxon>
        <taxon>Neoptera</taxon>
        <taxon>Endopterygota</taxon>
        <taxon>Lepidoptera</taxon>
        <taxon>Glossata</taxon>
        <taxon>Ditrysia</taxon>
        <taxon>Papilionoidea</taxon>
        <taxon>Papilionidae</taxon>
        <taxon>Papilioninae</taxon>
        <taxon>Iphiclides</taxon>
    </lineage>
</organism>
<evidence type="ECO:0000313" key="5">
    <source>
        <dbReference type="EMBL" id="CAH2048758.1"/>
    </source>
</evidence>
<sequence>MRNLCRPKQLEIETYFNRLQGVYNTYQEQHNPIMGHYRALREKDDFYQRDIARNDQMIEHAEEILANLQNEWTRTIKTMGAKLDRMVSRKEELARRYWQMKKESKATSNKDNDKLTVLVNSSQDAIKRLEEVKEKINKINLMYQICSKYENEELDVLGSSNGQWIPQSYETLDEAMIEECKEYMKMGNFLLKVNRVKVQTICLRAEKAKLAKENVQLKHYIKKYLTELALKDGKDRPMSLKPPRMQYIDDDVKMHRPVTCIEGALSNAVMYEKRMKLQERRDKETGGIRSYPRINCW</sequence>
<gene>
    <name evidence="5" type="ORF">IPOD504_LOCUS6352</name>
</gene>
<keyword evidence="4" id="KW-0966">Cell projection</keyword>
<evidence type="ECO:0000256" key="1">
    <source>
        <dbReference type="ARBA" id="ARBA00004611"/>
    </source>
</evidence>
<dbReference type="InterPro" id="IPR039750">
    <property type="entry name" value="DRC1/DRC2"/>
</dbReference>
<keyword evidence="2" id="KW-0282">Flagellum</keyword>
<reference evidence="5" key="1">
    <citation type="submission" date="2022-03" db="EMBL/GenBank/DDBJ databases">
        <authorList>
            <person name="Martin H S."/>
        </authorList>
    </citation>
    <scope>NUCLEOTIDE SEQUENCE</scope>
</reference>
<protein>
    <submittedName>
        <fullName evidence="5">Uncharacterized protein</fullName>
    </submittedName>
</protein>
<feature type="non-terminal residue" evidence="5">
    <location>
        <position position="1"/>
    </location>
</feature>
<proteinExistence type="predicted"/>
<name>A0ABN8I4M4_9NEOP</name>
<keyword evidence="6" id="KW-1185">Reference proteome</keyword>
<dbReference type="EMBL" id="OW152830">
    <property type="protein sequence ID" value="CAH2048758.1"/>
    <property type="molecule type" value="Genomic_DNA"/>
</dbReference>
<comment type="subcellular location">
    <subcellularLocation>
        <location evidence="1">Cytoplasm</location>
        <location evidence="1">Cytoskeleton</location>
        <location evidence="1">Flagellum axoneme</location>
    </subcellularLocation>
</comment>
<accession>A0ABN8I4M4</accession>